<reference evidence="2" key="1">
    <citation type="submission" date="2023-10" db="EMBL/GenBank/DDBJ databases">
        <authorList>
            <person name="Hackl T."/>
        </authorList>
    </citation>
    <scope>NUCLEOTIDE SEQUENCE</scope>
</reference>
<keyword evidence="3" id="KW-1185">Reference proteome</keyword>
<protein>
    <submittedName>
        <fullName evidence="2">Uu.00g023490.m01.CDS01</fullName>
    </submittedName>
</protein>
<organism evidence="2 3">
    <name type="scientific">Anthostomella pinea</name>
    <dbReference type="NCBI Taxonomy" id="933095"/>
    <lineage>
        <taxon>Eukaryota</taxon>
        <taxon>Fungi</taxon>
        <taxon>Dikarya</taxon>
        <taxon>Ascomycota</taxon>
        <taxon>Pezizomycotina</taxon>
        <taxon>Sordariomycetes</taxon>
        <taxon>Xylariomycetidae</taxon>
        <taxon>Xylariales</taxon>
        <taxon>Xylariaceae</taxon>
        <taxon>Anthostomella</taxon>
    </lineage>
</organism>
<accession>A0AAI8W0K7</accession>
<gene>
    <name evidence="2" type="ORF">KHLLAP_LOCUS14698</name>
</gene>
<dbReference type="AlphaFoldDB" id="A0AAI8W0K7"/>
<name>A0AAI8W0K7_9PEZI</name>
<dbReference type="EMBL" id="CAUWAG010000020">
    <property type="protein sequence ID" value="CAJ2514230.1"/>
    <property type="molecule type" value="Genomic_DNA"/>
</dbReference>
<comment type="caution">
    <text evidence="2">The sequence shown here is derived from an EMBL/GenBank/DDBJ whole genome shotgun (WGS) entry which is preliminary data.</text>
</comment>
<evidence type="ECO:0000313" key="2">
    <source>
        <dbReference type="EMBL" id="CAJ2514230.1"/>
    </source>
</evidence>
<evidence type="ECO:0000313" key="3">
    <source>
        <dbReference type="Proteomes" id="UP001295740"/>
    </source>
</evidence>
<proteinExistence type="predicted"/>
<feature type="signal peptide" evidence="1">
    <location>
        <begin position="1"/>
        <end position="24"/>
    </location>
</feature>
<dbReference type="Proteomes" id="UP001295740">
    <property type="component" value="Unassembled WGS sequence"/>
</dbReference>
<sequence>MMMMKSLLLQAMAVLATQPFLARAQEDEGGITDSPEDYNNVCLGRADKYMCNLDYTTIIECRNQETVLIFDCAPSGLVCSMLVDTHHPPYCVAAPA</sequence>
<keyword evidence="1" id="KW-0732">Signal</keyword>
<evidence type="ECO:0000256" key="1">
    <source>
        <dbReference type="SAM" id="SignalP"/>
    </source>
</evidence>
<feature type="chain" id="PRO_5042486061" evidence="1">
    <location>
        <begin position="25"/>
        <end position="96"/>
    </location>
</feature>